<dbReference type="InterPro" id="IPR002328">
    <property type="entry name" value="ADH_Zn_CS"/>
</dbReference>
<dbReference type="GO" id="GO:0016491">
    <property type="term" value="F:oxidoreductase activity"/>
    <property type="evidence" value="ECO:0007669"/>
    <property type="project" value="UniProtKB-KW"/>
</dbReference>
<dbReference type="InterPro" id="IPR020843">
    <property type="entry name" value="ER"/>
</dbReference>
<dbReference type="InterPro" id="IPR013149">
    <property type="entry name" value="ADH-like_C"/>
</dbReference>
<reference evidence="7" key="1">
    <citation type="submission" date="2025-08" db="UniProtKB">
        <authorList>
            <consortium name="RefSeq"/>
        </authorList>
    </citation>
    <scope>IDENTIFICATION</scope>
</reference>
<accession>A0A6P7SGR1</accession>
<keyword evidence="3" id="KW-0560">Oxidoreductase</keyword>
<dbReference type="KEGG" id="osn:115212403"/>
<dbReference type="InterPro" id="IPR050129">
    <property type="entry name" value="Zn_alcohol_dh"/>
</dbReference>
<organism evidence="6 7">
    <name type="scientific">Octopus sinensis</name>
    <name type="common">East Asian common octopus</name>
    <dbReference type="NCBI Taxonomy" id="2607531"/>
    <lineage>
        <taxon>Eukaryota</taxon>
        <taxon>Metazoa</taxon>
        <taxon>Spiralia</taxon>
        <taxon>Lophotrochozoa</taxon>
        <taxon>Mollusca</taxon>
        <taxon>Cephalopoda</taxon>
        <taxon>Coleoidea</taxon>
        <taxon>Octopodiformes</taxon>
        <taxon>Octopoda</taxon>
        <taxon>Incirrata</taxon>
        <taxon>Octopodidae</taxon>
        <taxon>Octopus</taxon>
    </lineage>
</organism>
<dbReference type="InterPro" id="IPR036291">
    <property type="entry name" value="NAD(P)-bd_dom_sf"/>
</dbReference>
<dbReference type="InterPro" id="IPR011032">
    <property type="entry name" value="GroES-like_sf"/>
</dbReference>
<comment type="similarity">
    <text evidence="4">Belongs to the zinc-containing alcohol dehydrogenase family.</text>
</comment>
<dbReference type="Proteomes" id="UP000515154">
    <property type="component" value="Linkage group LG5"/>
</dbReference>
<dbReference type="Pfam" id="PF08240">
    <property type="entry name" value="ADH_N"/>
    <property type="match status" value="1"/>
</dbReference>
<dbReference type="GO" id="GO:0008270">
    <property type="term" value="F:zinc ion binding"/>
    <property type="evidence" value="ECO:0007669"/>
    <property type="project" value="InterPro"/>
</dbReference>
<name>A0A6P7SGR1_9MOLL</name>
<dbReference type="PANTHER" id="PTHR43401">
    <property type="entry name" value="L-THREONINE 3-DEHYDROGENASE"/>
    <property type="match status" value="1"/>
</dbReference>
<dbReference type="SUPFAM" id="SSF50129">
    <property type="entry name" value="GroES-like"/>
    <property type="match status" value="1"/>
</dbReference>
<feature type="domain" description="Enoyl reductase (ER)" evidence="5">
    <location>
        <begin position="16"/>
        <end position="351"/>
    </location>
</feature>
<keyword evidence="2 4" id="KW-0862">Zinc</keyword>
<evidence type="ECO:0000259" key="5">
    <source>
        <dbReference type="SMART" id="SM00829"/>
    </source>
</evidence>
<sequence>MADPLPRKMEALMKTSEKESFELKTLDLPEPVGDEALIKVEVVSLCGSDINLYKWNEIAKIIANIPFTPGHECAGTVVKCGPSSTVIIGQRVTVENHFFCGHCYQCKHGLQGICKNMGQYGHGNKTIYGGCSQYSIVPSKYLYCLKTNISFLEATLLEPLGVSHQAIESLEVQNEDVLIIGCGAIGILATSVAKALGANRVICTDIVDERLQLAKKMGADVIVNSSNQDLKNFIMNLTNDDGINRICECTGSPIMVNSMFGMLRKGGHVVMVGLPKEPIHIENATRDIVFKSLTLKTVHGRRIFHTWECCEMLVFSGQVDVKPLVTHKFPMREFEEAFKTIFSGKCVKAILEP</sequence>
<dbReference type="AlphaFoldDB" id="A0A6P7SGR1"/>
<evidence type="ECO:0000313" key="6">
    <source>
        <dbReference type="Proteomes" id="UP000515154"/>
    </source>
</evidence>
<protein>
    <submittedName>
        <fullName evidence="7">L-threonine 3-dehydrogenase-like</fullName>
    </submittedName>
</protein>
<keyword evidence="1 4" id="KW-0479">Metal-binding</keyword>
<dbReference type="PANTHER" id="PTHR43401:SF2">
    <property type="entry name" value="L-THREONINE 3-DEHYDROGENASE"/>
    <property type="match status" value="1"/>
</dbReference>
<dbReference type="Pfam" id="PF00107">
    <property type="entry name" value="ADH_zinc_N"/>
    <property type="match status" value="1"/>
</dbReference>
<evidence type="ECO:0000256" key="2">
    <source>
        <dbReference type="ARBA" id="ARBA00022833"/>
    </source>
</evidence>
<evidence type="ECO:0000313" key="7">
    <source>
        <dbReference type="RefSeq" id="XP_029637156.1"/>
    </source>
</evidence>
<comment type="cofactor">
    <cofactor evidence="4">
        <name>Zn(2+)</name>
        <dbReference type="ChEBI" id="CHEBI:29105"/>
    </cofactor>
</comment>
<keyword evidence="6" id="KW-1185">Reference proteome</keyword>
<dbReference type="RefSeq" id="XP_029637156.1">
    <property type="nucleotide sequence ID" value="XM_029781296.2"/>
</dbReference>
<dbReference type="InterPro" id="IPR013154">
    <property type="entry name" value="ADH-like_N"/>
</dbReference>
<dbReference type="Gene3D" id="3.40.50.720">
    <property type="entry name" value="NAD(P)-binding Rossmann-like Domain"/>
    <property type="match status" value="1"/>
</dbReference>
<proteinExistence type="inferred from homology"/>
<evidence type="ECO:0000256" key="3">
    <source>
        <dbReference type="ARBA" id="ARBA00023002"/>
    </source>
</evidence>
<dbReference type="Gene3D" id="3.90.180.10">
    <property type="entry name" value="Medium-chain alcohol dehydrogenases, catalytic domain"/>
    <property type="match status" value="1"/>
</dbReference>
<evidence type="ECO:0000256" key="1">
    <source>
        <dbReference type="ARBA" id="ARBA00022723"/>
    </source>
</evidence>
<gene>
    <name evidence="7" type="primary">LOC115212403</name>
</gene>
<dbReference type="SMART" id="SM00829">
    <property type="entry name" value="PKS_ER"/>
    <property type="match status" value="1"/>
</dbReference>
<dbReference type="SUPFAM" id="SSF51735">
    <property type="entry name" value="NAD(P)-binding Rossmann-fold domains"/>
    <property type="match status" value="1"/>
</dbReference>
<dbReference type="PROSITE" id="PS00059">
    <property type="entry name" value="ADH_ZINC"/>
    <property type="match status" value="1"/>
</dbReference>
<evidence type="ECO:0000256" key="4">
    <source>
        <dbReference type="RuleBase" id="RU361277"/>
    </source>
</evidence>